<gene>
    <name evidence="2" type="ORF">Acr_00g0081960</name>
</gene>
<protein>
    <submittedName>
        <fullName evidence="2">Uncharacterized protein</fullName>
    </submittedName>
</protein>
<organism evidence="2 3">
    <name type="scientific">Actinidia rufa</name>
    <dbReference type="NCBI Taxonomy" id="165716"/>
    <lineage>
        <taxon>Eukaryota</taxon>
        <taxon>Viridiplantae</taxon>
        <taxon>Streptophyta</taxon>
        <taxon>Embryophyta</taxon>
        <taxon>Tracheophyta</taxon>
        <taxon>Spermatophyta</taxon>
        <taxon>Magnoliopsida</taxon>
        <taxon>eudicotyledons</taxon>
        <taxon>Gunneridae</taxon>
        <taxon>Pentapetalae</taxon>
        <taxon>asterids</taxon>
        <taxon>Ericales</taxon>
        <taxon>Actinidiaceae</taxon>
        <taxon>Actinidia</taxon>
    </lineage>
</organism>
<dbReference type="Proteomes" id="UP000585474">
    <property type="component" value="Unassembled WGS sequence"/>
</dbReference>
<name>A0A7J0DUM0_9ERIC</name>
<dbReference type="EMBL" id="BJWL01000404">
    <property type="protein sequence ID" value="GFS42834.1"/>
    <property type="molecule type" value="Genomic_DNA"/>
</dbReference>
<proteinExistence type="predicted"/>
<keyword evidence="3" id="KW-1185">Reference proteome</keyword>
<evidence type="ECO:0000313" key="2">
    <source>
        <dbReference type="EMBL" id="GFS42834.1"/>
    </source>
</evidence>
<reference evidence="3" key="1">
    <citation type="submission" date="2019-07" db="EMBL/GenBank/DDBJ databases">
        <title>De Novo Assembly of kiwifruit Actinidia rufa.</title>
        <authorList>
            <person name="Sugita-Konishi S."/>
            <person name="Sato K."/>
            <person name="Mori E."/>
            <person name="Abe Y."/>
            <person name="Kisaki G."/>
            <person name="Hamano K."/>
            <person name="Suezawa K."/>
            <person name="Otani M."/>
            <person name="Fukuda T."/>
            <person name="Manabe T."/>
            <person name="Gomi K."/>
            <person name="Tabuchi M."/>
            <person name="Akimitsu K."/>
            <person name="Kataoka I."/>
        </authorList>
    </citation>
    <scope>NUCLEOTIDE SEQUENCE [LARGE SCALE GENOMIC DNA]</scope>
    <source>
        <strain evidence="3">cv. Fuchu</strain>
    </source>
</reference>
<comment type="caution">
    <text evidence="2">The sequence shown here is derived from an EMBL/GenBank/DDBJ whole genome shotgun (WGS) entry which is preliminary data.</text>
</comment>
<sequence>MFDKCDRGWDWTSNLVGLLIRCLISEEVVVLFVVVEIWASNQQSILLDLLRTGPRKIKGRPAQANRNKGPGRGRSKPLRRDDQTKATTAGKIAQRRIVECVQRVELTFERWGSGLFIDGIMGCVHGLRRDPRKDKYGKISRRCRRFNWGDCHLEGIPQVFYLAQGQRGVGTLALWRADEHSDGGSGELSGDSLARSHGLVLPRSRGFGDKQPLKKSWATSFVMMSGRRAYLGR</sequence>
<dbReference type="AlphaFoldDB" id="A0A7J0DUM0"/>
<evidence type="ECO:0000313" key="3">
    <source>
        <dbReference type="Proteomes" id="UP000585474"/>
    </source>
</evidence>
<evidence type="ECO:0000256" key="1">
    <source>
        <dbReference type="SAM" id="MobiDB-lite"/>
    </source>
</evidence>
<feature type="region of interest" description="Disordered" evidence="1">
    <location>
        <begin position="57"/>
        <end position="88"/>
    </location>
</feature>
<accession>A0A7J0DUM0</accession>